<evidence type="ECO:0000313" key="4">
    <source>
        <dbReference type="Proteomes" id="UP001283361"/>
    </source>
</evidence>
<evidence type="ECO:0000313" key="3">
    <source>
        <dbReference type="EMBL" id="KAK3761395.1"/>
    </source>
</evidence>
<keyword evidence="2" id="KW-0472">Membrane</keyword>
<reference evidence="3" key="1">
    <citation type="journal article" date="2023" name="G3 (Bethesda)">
        <title>A reference genome for the long-term kleptoplast-retaining sea slug Elysia crispata morphotype clarki.</title>
        <authorList>
            <person name="Eastman K.E."/>
            <person name="Pendleton A.L."/>
            <person name="Shaikh M.A."/>
            <person name="Suttiyut T."/>
            <person name="Ogas R."/>
            <person name="Tomko P."/>
            <person name="Gavelis G."/>
            <person name="Widhalm J.R."/>
            <person name="Wisecaver J.H."/>
        </authorList>
    </citation>
    <scope>NUCLEOTIDE SEQUENCE</scope>
    <source>
        <strain evidence="3">ECLA1</strain>
    </source>
</reference>
<sequence>MHFLTNTAIFSRQTSPLPSNLLPFLSTFQILPVRLCVLSSPPPPCPGNASSSWCLWCASPSAHSNSTCACAFKEMVAPPRPPPPSPRSSPSLAPAVEWPRSTGPAAAANSKSTYSARGISCSSVGVAPSYVSRLALTSTFVASIICSSLCLVSGPQHSWPQSYVPRSALSLDLNIRGLNHMFLALPCLLTSTFVASIICSSLCLVS</sequence>
<organism evidence="3 4">
    <name type="scientific">Elysia crispata</name>
    <name type="common">lettuce slug</name>
    <dbReference type="NCBI Taxonomy" id="231223"/>
    <lineage>
        <taxon>Eukaryota</taxon>
        <taxon>Metazoa</taxon>
        <taxon>Spiralia</taxon>
        <taxon>Lophotrochozoa</taxon>
        <taxon>Mollusca</taxon>
        <taxon>Gastropoda</taxon>
        <taxon>Heterobranchia</taxon>
        <taxon>Euthyneura</taxon>
        <taxon>Panpulmonata</taxon>
        <taxon>Sacoglossa</taxon>
        <taxon>Placobranchoidea</taxon>
        <taxon>Plakobranchidae</taxon>
        <taxon>Elysia</taxon>
    </lineage>
</organism>
<feature type="transmembrane region" description="Helical" evidence="2">
    <location>
        <begin position="181"/>
        <end position="205"/>
    </location>
</feature>
<keyword evidence="2" id="KW-0812">Transmembrane</keyword>
<gene>
    <name evidence="3" type="ORF">RRG08_024262</name>
</gene>
<accession>A0AAE0Z2H1</accession>
<evidence type="ECO:0000256" key="2">
    <source>
        <dbReference type="SAM" id="Phobius"/>
    </source>
</evidence>
<protein>
    <submittedName>
        <fullName evidence="3">Uncharacterized protein</fullName>
    </submittedName>
</protein>
<evidence type="ECO:0000256" key="1">
    <source>
        <dbReference type="SAM" id="MobiDB-lite"/>
    </source>
</evidence>
<dbReference type="Proteomes" id="UP001283361">
    <property type="component" value="Unassembled WGS sequence"/>
</dbReference>
<keyword evidence="2" id="KW-1133">Transmembrane helix</keyword>
<comment type="caution">
    <text evidence="3">The sequence shown here is derived from an EMBL/GenBank/DDBJ whole genome shotgun (WGS) entry which is preliminary data.</text>
</comment>
<keyword evidence="4" id="KW-1185">Reference proteome</keyword>
<feature type="region of interest" description="Disordered" evidence="1">
    <location>
        <begin position="79"/>
        <end position="98"/>
    </location>
</feature>
<dbReference type="EMBL" id="JAWDGP010004902">
    <property type="protein sequence ID" value="KAK3761395.1"/>
    <property type="molecule type" value="Genomic_DNA"/>
</dbReference>
<proteinExistence type="predicted"/>
<name>A0AAE0Z2H1_9GAST</name>
<dbReference type="AlphaFoldDB" id="A0AAE0Z2H1"/>